<feature type="region of interest" description="Disordered" evidence="1">
    <location>
        <begin position="111"/>
        <end position="155"/>
    </location>
</feature>
<dbReference type="Proteomes" id="UP001482620">
    <property type="component" value="Unassembled WGS sequence"/>
</dbReference>
<feature type="region of interest" description="Disordered" evidence="1">
    <location>
        <begin position="71"/>
        <end position="95"/>
    </location>
</feature>
<evidence type="ECO:0000256" key="1">
    <source>
        <dbReference type="SAM" id="MobiDB-lite"/>
    </source>
</evidence>
<keyword evidence="3" id="KW-1185">Reference proteome</keyword>
<sequence length="155" mass="17529">MFRACLCYHLSSWNLQEGTNFSSGSPARKTPACPPSNFTYAVWKERNNNRLTTTSPVKLSLRGITHLALETHLPPNMARPAEPSPRGVEGPKWRKDIGRRMVDEYLIMKKDDKLSAMKENQGDGNRETNNKGTGNRHLNTIDTSWSKRKTGESNQ</sequence>
<dbReference type="EMBL" id="JAHRIQ010061146">
    <property type="protein sequence ID" value="MEQ2241495.1"/>
    <property type="molecule type" value="Genomic_DNA"/>
</dbReference>
<name>A0ABV0U8I0_9TELE</name>
<gene>
    <name evidence="2" type="ORF">ILYODFUR_025913</name>
</gene>
<evidence type="ECO:0000313" key="2">
    <source>
        <dbReference type="EMBL" id="MEQ2241495.1"/>
    </source>
</evidence>
<reference evidence="2 3" key="1">
    <citation type="submission" date="2021-06" db="EMBL/GenBank/DDBJ databases">
        <authorList>
            <person name="Palmer J.M."/>
        </authorList>
    </citation>
    <scope>NUCLEOTIDE SEQUENCE [LARGE SCALE GENOMIC DNA]</scope>
    <source>
        <strain evidence="3">if_2019</strain>
        <tissue evidence="2">Muscle</tissue>
    </source>
</reference>
<evidence type="ECO:0000313" key="3">
    <source>
        <dbReference type="Proteomes" id="UP001482620"/>
    </source>
</evidence>
<feature type="compositionally biased region" description="Basic and acidic residues" evidence="1">
    <location>
        <begin position="111"/>
        <end position="129"/>
    </location>
</feature>
<organism evidence="2 3">
    <name type="scientific">Ilyodon furcidens</name>
    <name type="common">goldbreast splitfin</name>
    <dbReference type="NCBI Taxonomy" id="33524"/>
    <lineage>
        <taxon>Eukaryota</taxon>
        <taxon>Metazoa</taxon>
        <taxon>Chordata</taxon>
        <taxon>Craniata</taxon>
        <taxon>Vertebrata</taxon>
        <taxon>Euteleostomi</taxon>
        <taxon>Actinopterygii</taxon>
        <taxon>Neopterygii</taxon>
        <taxon>Teleostei</taxon>
        <taxon>Neoteleostei</taxon>
        <taxon>Acanthomorphata</taxon>
        <taxon>Ovalentaria</taxon>
        <taxon>Atherinomorphae</taxon>
        <taxon>Cyprinodontiformes</taxon>
        <taxon>Goodeidae</taxon>
        <taxon>Ilyodon</taxon>
    </lineage>
</organism>
<protein>
    <submittedName>
        <fullName evidence="2">Uncharacterized protein</fullName>
    </submittedName>
</protein>
<comment type="caution">
    <text evidence="2">The sequence shown here is derived from an EMBL/GenBank/DDBJ whole genome shotgun (WGS) entry which is preliminary data.</text>
</comment>
<accession>A0ABV0U8I0</accession>
<proteinExistence type="predicted"/>
<feature type="compositionally biased region" description="Polar residues" evidence="1">
    <location>
        <begin position="130"/>
        <end position="144"/>
    </location>
</feature>